<comment type="caution">
    <text evidence="9">The sequence shown here is derived from an EMBL/GenBank/DDBJ whole genome shotgun (WGS) entry which is preliminary data.</text>
</comment>
<feature type="domain" description="4Fe-4S ferredoxin-type" evidence="8">
    <location>
        <begin position="4"/>
        <end position="33"/>
    </location>
</feature>
<keyword evidence="6" id="KW-0408">Iron</keyword>
<feature type="domain" description="4Fe-4S ferredoxin-type" evidence="8">
    <location>
        <begin position="83"/>
        <end position="112"/>
    </location>
</feature>
<dbReference type="PROSITE" id="PS00198">
    <property type="entry name" value="4FE4S_FER_1"/>
    <property type="match status" value="1"/>
</dbReference>
<dbReference type="Pfam" id="PF12800">
    <property type="entry name" value="Fer4_4"/>
    <property type="match status" value="1"/>
</dbReference>
<evidence type="ECO:0000256" key="2">
    <source>
        <dbReference type="ARBA" id="ARBA00022485"/>
    </source>
</evidence>
<dbReference type="SUPFAM" id="SSF54862">
    <property type="entry name" value="4Fe-4S ferredoxins"/>
    <property type="match status" value="1"/>
</dbReference>
<evidence type="ECO:0000256" key="1">
    <source>
        <dbReference type="ARBA" id="ARBA00022448"/>
    </source>
</evidence>
<dbReference type="PANTHER" id="PTHR43177">
    <property type="entry name" value="PROTEIN NRFC"/>
    <property type="match status" value="1"/>
</dbReference>
<dbReference type="EMBL" id="JACNJZ010000045">
    <property type="protein sequence ID" value="MBC8316646.1"/>
    <property type="molecule type" value="Genomic_DNA"/>
</dbReference>
<keyword evidence="2" id="KW-0004">4Fe-4S</keyword>
<keyword evidence="5" id="KW-0249">Electron transport</keyword>
<evidence type="ECO:0000256" key="6">
    <source>
        <dbReference type="ARBA" id="ARBA00023004"/>
    </source>
</evidence>
<dbReference type="PROSITE" id="PS51379">
    <property type="entry name" value="4FE4S_FER_2"/>
    <property type="match status" value="3"/>
</dbReference>
<dbReference type="AlphaFoldDB" id="A0A8J6N9V8"/>
<dbReference type="InterPro" id="IPR017900">
    <property type="entry name" value="4Fe4S_Fe_S_CS"/>
</dbReference>
<organism evidence="9 10">
    <name type="scientific">Candidatus Desulfobia pelagia</name>
    <dbReference type="NCBI Taxonomy" id="2841692"/>
    <lineage>
        <taxon>Bacteria</taxon>
        <taxon>Pseudomonadati</taxon>
        <taxon>Thermodesulfobacteriota</taxon>
        <taxon>Desulfobulbia</taxon>
        <taxon>Desulfobulbales</taxon>
        <taxon>Desulfobulbaceae</taxon>
        <taxon>Candidatus Desulfobia</taxon>
    </lineage>
</organism>
<keyword evidence="1" id="KW-0813">Transport</keyword>
<keyword evidence="7" id="KW-0411">Iron-sulfur</keyword>
<dbReference type="PANTHER" id="PTHR43177:SF5">
    <property type="entry name" value="ANAEROBIC DIMETHYL SULFOXIDE REDUCTASE CHAIN B-RELATED"/>
    <property type="match status" value="1"/>
</dbReference>
<dbReference type="InterPro" id="IPR050954">
    <property type="entry name" value="ET_IronSulfur_Cluster-Binding"/>
</dbReference>
<evidence type="ECO:0000256" key="4">
    <source>
        <dbReference type="ARBA" id="ARBA00022737"/>
    </source>
</evidence>
<accession>A0A8J6N9V8</accession>
<dbReference type="GO" id="GO:0046872">
    <property type="term" value="F:metal ion binding"/>
    <property type="evidence" value="ECO:0007669"/>
    <property type="project" value="UniProtKB-KW"/>
</dbReference>
<name>A0A8J6N9V8_9BACT</name>
<reference evidence="9 10" key="1">
    <citation type="submission" date="2020-08" db="EMBL/GenBank/DDBJ databases">
        <title>Bridging the membrane lipid divide: bacteria of the FCB group superphylum have the potential to synthesize archaeal ether lipids.</title>
        <authorList>
            <person name="Villanueva L."/>
            <person name="Von Meijenfeldt F.A.B."/>
            <person name="Westbye A.B."/>
            <person name="Yadav S."/>
            <person name="Hopmans E.C."/>
            <person name="Dutilh B.E."/>
            <person name="Sinninghe Damste J.S."/>
        </authorList>
    </citation>
    <scope>NUCLEOTIDE SEQUENCE [LARGE SCALE GENOMIC DNA]</scope>
    <source>
        <strain evidence="9">NIOZ-UU47</strain>
    </source>
</reference>
<gene>
    <name evidence="9" type="ORF">H8E41_01985</name>
</gene>
<keyword evidence="4" id="KW-0677">Repeat</keyword>
<protein>
    <submittedName>
        <fullName evidence="9">4Fe-4S dicluster domain-containing protein</fullName>
    </submittedName>
</protein>
<dbReference type="Pfam" id="PF13247">
    <property type="entry name" value="Fer4_11"/>
    <property type="match status" value="1"/>
</dbReference>
<evidence type="ECO:0000313" key="9">
    <source>
        <dbReference type="EMBL" id="MBC8316646.1"/>
    </source>
</evidence>
<dbReference type="InterPro" id="IPR017896">
    <property type="entry name" value="4Fe4S_Fe-S-bd"/>
</dbReference>
<sequence length="168" mass="18699">MSKYQVTQRVERCIGCRACEAHCKDKNDSAKNAYYCKIMEVGPRIKNGMPISDFVYMACFHCESPWCVEACPTGAMQRRDKDGIVFVDDALCVGCKACMTACPWGVPQWNGRTGKVGKCDLCKDRIDEGLKPACVTKCLSGCLEFTTPDKASEAKRQQFAEQLLQNKS</sequence>
<evidence type="ECO:0000256" key="7">
    <source>
        <dbReference type="ARBA" id="ARBA00023014"/>
    </source>
</evidence>
<proteinExistence type="predicted"/>
<evidence type="ECO:0000256" key="3">
    <source>
        <dbReference type="ARBA" id="ARBA00022723"/>
    </source>
</evidence>
<evidence type="ECO:0000313" key="10">
    <source>
        <dbReference type="Proteomes" id="UP000614424"/>
    </source>
</evidence>
<dbReference type="Gene3D" id="3.30.70.20">
    <property type="match status" value="2"/>
</dbReference>
<evidence type="ECO:0000256" key="5">
    <source>
        <dbReference type="ARBA" id="ARBA00022982"/>
    </source>
</evidence>
<evidence type="ECO:0000259" key="8">
    <source>
        <dbReference type="PROSITE" id="PS51379"/>
    </source>
</evidence>
<dbReference type="Proteomes" id="UP000614424">
    <property type="component" value="Unassembled WGS sequence"/>
</dbReference>
<dbReference type="GO" id="GO:0051539">
    <property type="term" value="F:4 iron, 4 sulfur cluster binding"/>
    <property type="evidence" value="ECO:0007669"/>
    <property type="project" value="UniProtKB-KW"/>
</dbReference>
<feature type="domain" description="4Fe-4S ferredoxin-type" evidence="8">
    <location>
        <begin position="48"/>
        <end position="81"/>
    </location>
</feature>
<keyword evidence="3" id="KW-0479">Metal-binding</keyword>